<organism evidence="3 4">
    <name type="scientific">Sphingomonas japonica</name>
    <dbReference type="NCBI Taxonomy" id="511662"/>
    <lineage>
        <taxon>Bacteria</taxon>
        <taxon>Pseudomonadati</taxon>
        <taxon>Pseudomonadota</taxon>
        <taxon>Alphaproteobacteria</taxon>
        <taxon>Sphingomonadales</taxon>
        <taxon>Sphingomonadaceae</taxon>
        <taxon>Sphingomonas</taxon>
    </lineage>
</organism>
<dbReference type="RefSeq" id="WP_140231306.1">
    <property type="nucleotide sequence ID" value="NZ_BAAAEV010000001.1"/>
</dbReference>
<evidence type="ECO:0000256" key="1">
    <source>
        <dbReference type="SAM" id="SignalP"/>
    </source>
</evidence>
<comment type="caution">
    <text evidence="3">The sequence shown here is derived from an EMBL/GenBank/DDBJ whole genome shotgun (WGS) entry which is preliminary data.</text>
</comment>
<gene>
    <name evidence="3" type="ORF">FHT01_001224</name>
</gene>
<keyword evidence="1" id="KW-0732">Signal</keyword>
<evidence type="ECO:0000313" key="4">
    <source>
        <dbReference type="Proteomes" id="UP000788153"/>
    </source>
</evidence>
<dbReference type="SUPFAM" id="SSF53474">
    <property type="entry name" value="alpha/beta-Hydrolases"/>
    <property type="match status" value="1"/>
</dbReference>
<reference evidence="3 4" key="1">
    <citation type="submission" date="2020-03" db="EMBL/GenBank/DDBJ databases">
        <title>Genomic Encyclopedia of Type Strains, Phase IV (KMG-IV): sequencing the most valuable type-strain genomes for metagenomic binning, comparative biology and taxonomic classification.</title>
        <authorList>
            <person name="Goeker M."/>
        </authorList>
    </citation>
    <scope>NUCLEOTIDE SEQUENCE [LARGE SCALE GENOMIC DNA]</scope>
    <source>
        <strain evidence="3 4">DSM 22753</strain>
    </source>
</reference>
<dbReference type="InterPro" id="IPR050228">
    <property type="entry name" value="Carboxylesterase_BioH"/>
</dbReference>
<feature type="domain" description="AB hydrolase-1" evidence="2">
    <location>
        <begin position="54"/>
        <end position="293"/>
    </location>
</feature>
<evidence type="ECO:0000313" key="3">
    <source>
        <dbReference type="EMBL" id="NIJ23682.1"/>
    </source>
</evidence>
<dbReference type="PANTHER" id="PTHR43194">
    <property type="entry name" value="HYDROLASE ALPHA/BETA FOLD FAMILY"/>
    <property type="match status" value="1"/>
</dbReference>
<dbReference type="PRINTS" id="PR00111">
    <property type="entry name" value="ABHYDROLASE"/>
</dbReference>
<accession>A0ABX0U2Y7</accession>
<dbReference type="InterPro" id="IPR029058">
    <property type="entry name" value="AB_hydrolase_fold"/>
</dbReference>
<proteinExistence type="predicted"/>
<dbReference type="EMBL" id="JAASQP010000001">
    <property type="protein sequence ID" value="NIJ23682.1"/>
    <property type="molecule type" value="Genomic_DNA"/>
</dbReference>
<evidence type="ECO:0000259" key="2">
    <source>
        <dbReference type="Pfam" id="PF12697"/>
    </source>
</evidence>
<name>A0ABX0U2Y7_9SPHN</name>
<feature type="signal peptide" evidence="1">
    <location>
        <begin position="1"/>
        <end position="19"/>
    </location>
</feature>
<feature type="chain" id="PRO_5046835909" evidence="1">
    <location>
        <begin position="20"/>
        <end position="301"/>
    </location>
</feature>
<keyword evidence="4" id="KW-1185">Reference proteome</keyword>
<dbReference type="InterPro" id="IPR000073">
    <property type="entry name" value="AB_hydrolase_1"/>
</dbReference>
<sequence length="301" mass="31755">MIRLALSISMALAAVPAAAQTTPSAEGTRTALAPVASQTDHLTIMTTMGEGPPVLLIPGLASPRTVWNGVRTDLARNHQVILPEVRGFAGGDPGGNVEPGMLDGIVADLAEYLRKRGGEKVAVIGHSMGGLIGMMLAARHPELVDRLMVVDALPFFGALFDPNATAASVESQARAMQAQIAQGPDAKASTAVTSDPGGIWSNTPAGRIQVANWSRMADPKVVAQAMYEDMVTDLRPDLGRITAKPFTVLYATGAGPMATAIWEREYNGSPATLVAVPDSYHFIMLDQPERFAREVATFLAD</sequence>
<protein>
    <submittedName>
        <fullName evidence="3">Pimeloyl-ACP methyl ester carboxylesterase</fullName>
    </submittedName>
</protein>
<dbReference type="Pfam" id="PF12697">
    <property type="entry name" value="Abhydrolase_6"/>
    <property type="match status" value="1"/>
</dbReference>
<dbReference type="Gene3D" id="3.40.50.1820">
    <property type="entry name" value="alpha/beta hydrolase"/>
    <property type="match status" value="1"/>
</dbReference>
<dbReference type="PANTHER" id="PTHR43194:SF2">
    <property type="entry name" value="PEROXISOMAL MEMBRANE PROTEIN LPX1"/>
    <property type="match status" value="1"/>
</dbReference>
<dbReference type="Proteomes" id="UP000788153">
    <property type="component" value="Unassembled WGS sequence"/>
</dbReference>